<dbReference type="Proteomes" id="UP000094626">
    <property type="component" value="Plasmid pSA2"/>
</dbReference>
<accession>A0A031JHE8</accession>
<keyword evidence="3" id="KW-0503">Monooxygenase</keyword>
<dbReference type="PROSITE" id="PS51725">
    <property type="entry name" value="ABM"/>
    <property type="match status" value="1"/>
</dbReference>
<dbReference type="AlphaFoldDB" id="A0A031JHE8"/>
<evidence type="ECO:0000313" key="5">
    <source>
        <dbReference type="Proteomes" id="UP000094626"/>
    </source>
</evidence>
<name>A0A031JHE8_9SPHN</name>
<dbReference type="RefSeq" id="WP_036530008.1">
    <property type="nucleotide sequence ID" value="NZ_CP017077.1"/>
</dbReference>
<organism evidence="3 4">
    <name type="scientific">Novosphingobium resinovorum</name>
    <dbReference type="NCBI Taxonomy" id="158500"/>
    <lineage>
        <taxon>Bacteria</taxon>
        <taxon>Pseudomonadati</taxon>
        <taxon>Pseudomonadota</taxon>
        <taxon>Alphaproteobacteria</taxon>
        <taxon>Sphingomonadales</taxon>
        <taxon>Sphingomonadaceae</taxon>
        <taxon>Novosphingobium</taxon>
    </lineage>
</organism>
<feature type="domain" description="ABM" evidence="1">
    <location>
        <begin position="10"/>
        <end position="99"/>
    </location>
</feature>
<dbReference type="eggNOG" id="COG1359">
    <property type="taxonomic scope" value="Bacteria"/>
</dbReference>
<dbReference type="PATRIC" id="fig|158500.4.peg.5251"/>
<dbReference type="EMBL" id="JFYZ01000054">
    <property type="protein sequence ID" value="EZP72145.1"/>
    <property type="molecule type" value="Genomic_DNA"/>
</dbReference>
<reference evidence="3 4" key="1">
    <citation type="submission" date="2014-03" db="EMBL/GenBank/DDBJ databases">
        <title>Whole genome sequence of Novosphingobium resinovorum KF1.</title>
        <authorList>
            <person name="Gan H.M."/>
            <person name="Gan H.Y."/>
            <person name="Chew T.H."/>
            <person name="Savka M.A."/>
        </authorList>
    </citation>
    <scope>NUCLEOTIDE SEQUENCE [LARGE SCALE GENOMIC DNA]</scope>
    <source>
        <strain evidence="3 4">KF1</strain>
    </source>
</reference>
<dbReference type="Gene3D" id="3.30.70.100">
    <property type="match status" value="1"/>
</dbReference>
<dbReference type="InterPro" id="IPR007138">
    <property type="entry name" value="ABM_dom"/>
</dbReference>
<dbReference type="OrthoDB" id="287932at2"/>
<keyword evidence="2" id="KW-0614">Plasmid</keyword>
<dbReference type="EMBL" id="CP017077">
    <property type="protein sequence ID" value="AOR80338.1"/>
    <property type="molecule type" value="Genomic_DNA"/>
</dbReference>
<dbReference type="GO" id="GO:0004497">
    <property type="term" value="F:monooxygenase activity"/>
    <property type="evidence" value="ECO:0007669"/>
    <property type="project" value="UniProtKB-KW"/>
</dbReference>
<reference evidence="2" key="2">
    <citation type="submission" date="2016-08" db="EMBL/GenBank/DDBJ databases">
        <authorList>
            <person name="Seilhamer J.J."/>
        </authorList>
    </citation>
    <scope>NUCLEOTIDE SEQUENCE [LARGE SCALE GENOMIC DNA]</scope>
    <source>
        <strain evidence="2">SA1</strain>
        <plasmid evidence="2">pSA2</plasmid>
    </source>
</reference>
<dbReference type="InterPro" id="IPR050744">
    <property type="entry name" value="AI-2_Isomerase_LsrG"/>
</dbReference>
<dbReference type="PANTHER" id="PTHR33336">
    <property type="entry name" value="QUINOL MONOOXYGENASE YGIN-RELATED"/>
    <property type="match status" value="1"/>
</dbReference>
<reference evidence="5" key="3">
    <citation type="journal article" date="2017" name="J. Biotechnol.">
        <title>Complete genome sequence of Novosphingobium resinovorum SA1, a versatile xenobiotic-degrading bacterium capable of utilizing sulfanilic acid.</title>
        <authorList>
            <person name="Hegedus B."/>
            <person name="Kos P.B."/>
            <person name="Balint B."/>
            <person name="Maroti G."/>
            <person name="Gan H.M."/>
            <person name="Perei K."/>
            <person name="Rakhely G."/>
        </authorList>
    </citation>
    <scope>NUCLEOTIDE SEQUENCE [LARGE SCALE GENOMIC DNA]</scope>
    <source>
        <strain evidence="5">SA1</strain>
    </source>
</reference>
<evidence type="ECO:0000313" key="3">
    <source>
        <dbReference type="EMBL" id="EZP72145.1"/>
    </source>
</evidence>
<sequence>MNDAAADATVHLVARLVPQVGKADELARAIKAILPQVRSEPGCIAYLAHESRDEPGVIVMIEAWADQAALDTHAAAPAFTGLAARFEHLLAAPPSLERLRRIG</sequence>
<dbReference type="KEGG" id="nre:BES08_25955"/>
<evidence type="ECO:0000313" key="4">
    <source>
        <dbReference type="Proteomes" id="UP000024329"/>
    </source>
</evidence>
<dbReference type="SUPFAM" id="SSF54909">
    <property type="entry name" value="Dimeric alpha+beta barrel"/>
    <property type="match status" value="1"/>
</dbReference>
<evidence type="ECO:0000259" key="1">
    <source>
        <dbReference type="PROSITE" id="PS51725"/>
    </source>
</evidence>
<dbReference type="Pfam" id="PF03992">
    <property type="entry name" value="ABM"/>
    <property type="match status" value="1"/>
</dbReference>
<protein>
    <submittedName>
        <fullName evidence="3">Antibiotic biosynthesis monooxygenase</fullName>
    </submittedName>
</protein>
<proteinExistence type="predicted"/>
<keyword evidence="5" id="KW-1185">Reference proteome</keyword>
<dbReference type="PANTHER" id="PTHR33336:SF3">
    <property type="entry name" value="ABM DOMAIN-CONTAINING PROTEIN"/>
    <property type="match status" value="1"/>
</dbReference>
<dbReference type="Proteomes" id="UP000024329">
    <property type="component" value="Unassembled WGS sequence"/>
</dbReference>
<dbReference type="InterPro" id="IPR011008">
    <property type="entry name" value="Dimeric_a/b-barrel"/>
</dbReference>
<evidence type="ECO:0000313" key="2">
    <source>
        <dbReference type="EMBL" id="AOR80338.1"/>
    </source>
</evidence>
<gene>
    <name evidence="2" type="ORF">BES08_25955</name>
    <name evidence="3" type="ORF">BV97_05170</name>
</gene>
<geneLocation type="plasmid" evidence="2 5">
    <name>pSA2</name>
</geneLocation>
<keyword evidence="3" id="KW-0560">Oxidoreductase</keyword>